<accession>A0A913XBN9</accession>
<feature type="compositionally biased region" description="Polar residues" evidence="1">
    <location>
        <begin position="124"/>
        <end position="133"/>
    </location>
</feature>
<feature type="region of interest" description="Disordered" evidence="1">
    <location>
        <begin position="420"/>
        <end position="483"/>
    </location>
</feature>
<dbReference type="OrthoDB" id="5979770at2759"/>
<feature type="region of interest" description="Disordered" evidence="1">
    <location>
        <begin position="912"/>
        <end position="1134"/>
    </location>
</feature>
<dbReference type="PANTHER" id="PTHR15932">
    <property type="entry name" value="UBIQUITIN INTERACTION MOTIF-CONTAINING PROTEIN 1"/>
    <property type="match status" value="1"/>
</dbReference>
<feature type="compositionally biased region" description="Polar residues" evidence="1">
    <location>
        <begin position="649"/>
        <end position="659"/>
    </location>
</feature>
<feature type="compositionally biased region" description="Basic residues" evidence="1">
    <location>
        <begin position="1244"/>
        <end position="1276"/>
    </location>
</feature>
<dbReference type="Proteomes" id="UP000887567">
    <property type="component" value="Unplaced"/>
</dbReference>
<dbReference type="EnsemblMetazoa" id="XM_021046469.2">
    <property type="protein sequence ID" value="XP_020902128.1"/>
    <property type="gene ID" value="LOC110240661"/>
</dbReference>
<feature type="compositionally biased region" description="Polar residues" evidence="1">
    <location>
        <begin position="1016"/>
        <end position="1028"/>
    </location>
</feature>
<feature type="compositionally biased region" description="Basic and acidic residues" evidence="1">
    <location>
        <begin position="578"/>
        <end position="598"/>
    </location>
</feature>
<dbReference type="GO" id="GO:0042393">
    <property type="term" value="F:histone binding"/>
    <property type="evidence" value="ECO:0007669"/>
    <property type="project" value="TreeGrafter"/>
</dbReference>
<evidence type="ECO:0000256" key="1">
    <source>
        <dbReference type="SAM" id="MobiDB-lite"/>
    </source>
</evidence>
<proteinExistence type="predicted"/>
<feature type="compositionally biased region" description="Polar residues" evidence="1">
    <location>
        <begin position="730"/>
        <end position="748"/>
    </location>
</feature>
<dbReference type="GO" id="GO:0070531">
    <property type="term" value="C:BRCA1-A complex"/>
    <property type="evidence" value="ECO:0007669"/>
    <property type="project" value="InterPro"/>
</dbReference>
<feature type="compositionally biased region" description="Polar residues" evidence="1">
    <location>
        <begin position="17"/>
        <end position="28"/>
    </location>
</feature>
<feature type="compositionally biased region" description="Low complexity" evidence="1">
    <location>
        <begin position="236"/>
        <end position="245"/>
    </location>
</feature>
<feature type="compositionally biased region" description="Basic residues" evidence="1">
    <location>
        <begin position="1117"/>
        <end position="1126"/>
    </location>
</feature>
<protein>
    <submittedName>
        <fullName evidence="2">Uncharacterized protein</fullName>
    </submittedName>
</protein>
<feature type="compositionally biased region" description="Basic and acidic residues" evidence="1">
    <location>
        <begin position="707"/>
        <end position="719"/>
    </location>
</feature>
<dbReference type="GO" id="GO:0070530">
    <property type="term" value="F:K63-linked polyubiquitin modification-dependent protein binding"/>
    <property type="evidence" value="ECO:0007669"/>
    <property type="project" value="InterPro"/>
</dbReference>
<dbReference type="GO" id="GO:0006302">
    <property type="term" value="P:double-strand break repair"/>
    <property type="evidence" value="ECO:0007669"/>
    <property type="project" value="InterPro"/>
</dbReference>
<sequence length="1276" mass="144159">MSTNRRMNLRKNKSNNKDGNQSISNFVQRKSKDVEIVEDDEDVVQVTDEYTLSDETVLRPLRRKKKKIAVVEEEEDEENDTVEFGGMEDMDEEEKKQMKEALRQSRLELENDKKRREIYQTFVNSKFNMESDMTTTSTADIPSSPISSSIEPLGTERAESPDLFGPMPQSNTEQDKKFGTTSSEPSSSKSDFKSYQFQKEINIQLSPVQRPSLKRNLSVKTDTCKERPPHNEQPAKSKTSSNTATSKEKGRISKSVDYKKRKHSIEDDSDDDGYDGAKESIKEPPTVDSRKRQKTIEDNFAVLPPKKPNNEETKKQETNLFVINDDEDEDIQDENRNPSTRKNRKASRVNLKRKYRKHRQPIKTIKDAMKARLFFSPPGINQKLYTFAIMRMLDHSKECIRKAQQKSLLFAKWGEPIVEGPREGDSLDAKKDKRKSNICKKESSHVPPELKTRRSFRSTQSRVPEPTKIEPNSTKTEKNSTETHLKTKNLGFVSSDDSDEELAKSVFGHKENKPAKSWTEYNSRTDSFKFGENVNTSATRVMKDDQEKDKNILDNKEKKDVEACIGLKQKCDNNIPNDLERKVDKETTSKLDNEDEKQSFQSSNSSTPDNIYFTDNITTTTETSKEGIKINKENIAKQSNTQYKEENNDSSTNKVSSSTCDEKTPNKSINEQNDSDTDDSDSSAEIGKLKVKRSSRKSAVIEDIEEDGRTSGRTTRIDVEMIDVDDVITPTGTSSSKPGESLTGSASKSGFLKASRTEIQPPVIQRQVPPAAKKAAEAAEKRMKQQNEEIPSGSGTNISKKDSFMEKNLVQCPMCYSDFPFVDIEAHASMCNGIPPESNQTDEQFRRGVAEEQGHDSPSPEKSQQYGLKDLRVVVTRSPEAQRRLNEGSCSSIKAKKNLSLTKKGRMDTNKVVTDVVDMTSDDDDDDTPRATNSNDGHLNEDESKSASRSNFDGWPMESQETRKKAKFKVTYGGKKKNGAPKNPFSTLDYIPLQEQPASSDNESDSTTRKHKERQTTPSANVAQTTPNDCVDIDSDSDSEKEIYSMYGAKKPPAMRNINDVLRPQKQDLNFKKTKKKRKDQFDHEEDENERALMELAGMSSSNSSDHKRSQKDNKPKATKRRRKRATISSDDSEENGGCILCYVCNQHVPKEIYPDHTETCIRRKEGSAATPTMSCGDENHAANTSRRTSNRQTAKPSTSNTVEMDSDEIGNSPIKTFKLIGEGESSAVDFANQFSFLGNKTRSSSKRGAKGGRGQGRGRYKKKYWRKKKNNRQEN</sequence>
<feature type="compositionally biased region" description="Basic and acidic residues" evidence="1">
    <location>
        <begin position="246"/>
        <end position="258"/>
    </location>
</feature>
<feature type="region of interest" description="Disordered" evidence="1">
    <location>
        <begin position="575"/>
        <end position="613"/>
    </location>
</feature>
<feature type="compositionally biased region" description="Acidic residues" evidence="1">
    <location>
        <begin position="673"/>
        <end position="682"/>
    </location>
</feature>
<feature type="compositionally biased region" description="Low complexity" evidence="1">
    <location>
        <begin position="134"/>
        <end position="152"/>
    </location>
</feature>
<feature type="compositionally biased region" description="Polar residues" evidence="1">
    <location>
        <begin position="195"/>
        <end position="209"/>
    </location>
</feature>
<feature type="region of interest" description="Disordered" evidence="1">
    <location>
        <begin position="1"/>
        <end position="30"/>
    </location>
</feature>
<dbReference type="InterPro" id="IPR038868">
    <property type="entry name" value="RAP80"/>
</dbReference>
<name>A0A913XBN9_EXADI</name>
<feature type="compositionally biased region" description="Basic residues" evidence="1">
    <location>
        <begin position="339"/>
        <end position="358"/>
    </location>
</feature>
<feature type="compositionally biased region" description="Basic and acidic residues" evidence="1">
    <location>
        <begin position="308"/>
        <end position="317"/>
    </location>
</feature>
<feature type="compositionally biased region" description="Basic and acidic residues" evidence="1">
    <location>
        <begin position="774"/>
        <end position="787"/>
    </location>
</feature>
<feature type="compositionally biased region" description="Polar residues" evidence="1">
    <location>
        <begin position="1182"/>
        <end position="1204"/>
    </location>
</feature>
<feature type="region of interest" description="Disordered" evidence="1">
    <location>
        <begin position="639"/>
        <end position="800"/>
    </location>
</feature>
<feature type="compositionally biased region" description="Polar residues" evidence="1">
    <location>
        <begin position="599"/>
        <end position="613"/>
    </location>
</feature>
<feature type="compositionally biased region" description="Acidic residues" evidence="1">
    <location>
        <begin position="72"/>
        <end position="92"/>
    </location>
</feature>
<feature type="region of interest" description="Disordered" evidence="1">
    <location>
        <begin position="1166"/>
        <end position="1210"/>
    </location>
</feature>
<feature type="compositionally biased region" description="Basic and acidic residues" evidence="1">
    <location>
        <begin position="843"/>
        <end position="859"/>
    </location>
</feature>
<dbReference type="AlphaFoldDB" id="A0A913XBN9"/>
<feature type="compositionally biased region" description="Basic and acidic residues" evidence="1">
    <location>
        <begin position="222"/>
        <end position="235"/>
    </location>
</feature>
<dbReference type="RefSeq" id="XP_020902128.1">
    <property type="nucleotide sequence ID" value="XM_021046469.2"/>
</dbReference>
<dbReference type="OMA" id="GANRESH"/>
<evidence type="ECO:0000313" key="3">
    <source>
        <dbReference type="Proteomes" id="UP000887567"/>
    </source>
</evidence>
<dbReference type="GO" id="GO:0045739">
    <property type="term" value="P:positive regulation of DNA repair"/>
    <property type="evidence" value="ECO:0007669"/>
    <property type="project" value="TreeGrafter"/>
</dbReference>
<feature type="region of interest" description="Disordered" evidence="1">
    <location>
        <begin position="1238"/>
        <end position="1276"/>
    </location>
</feature>
<dbReference type="PANTHER" id="PTHR15932:SF2">
    <property type="entry name" value="BRCA1-A COMPLEX SUBUNIT RAP80"/>
    <property type="match status" value="1"/>
</dbReference>
<keyword evidence="3" id="KW-1185">Reference proteome</keyword>
<dbReference type="KEGG" id="epa:110240661"/>
<feature type="compositionally biased region" description="Basic and acidic residues" evidence="1">
    <location>
        <begin position="288"/>
        <end position="297"/>
    </location>
</feature>
<feature type="region of interest" description="Disordered" evidence="1">
    <location>
        <begin position="833"/>
        <end position="869"/>
    </location>
</feature>
<feature type="compositionally biased region" description="Basic and acidic residues" evidence="1">
    <location>
        <begin position="439"/>
        <end position="452"/>
    </location>
</feature>
<evidence type="ECO:0000313" key="2">
    <source>
        <dbReference type="EnsemblMetazoa" id="XP_020902128.1"/>
    </source>
</evidence>
<reference evidence="2" key="1">
    <citation type="submission" date="2022-11" db="UniProtKB">
        <authorList>
            <consortium name="EnsemblMetazoa"/>
        </authorList>
    </citation>
    <scope>IDENTIFICATION</scope>
</reference>
<feature type="compositionally biased region" description="Basic and acidic residues" evidence="1">
    <location>
        <begin position="1105"/>
        <end position="1116"/>
    </location>
</feature>
<feature type="compositionally biased region" description="Low complexity" evidence="1">
    <location>
        <begin position="759"/>
        <end position="773"/>
    </location>
</feature>
<feature type="region of interest" description="Disordered" evidence="1">
    <location>
        <begin position="72"/>
        <end position="100"/>
    </location>
</feature>
<feature type="region of interest" description="Disordered" evidence="1">
    <location>
        <begin position="124"/>
        <end position="358"/>
    </location>
</feature>
<dbReference type="GeneID" id="110240661"/>
<organism evidence="2 3">
    <name type="scientific">Exaiptasia diaphana</name>
    <name type="common">Tropical sea anemone</name>
    <name type="synonym">Aiptasia pulchella</name>
    <dbReference type="NCBI Taxonomy" id="2652724"/>
    <lineage>
        <taxon>Eukaryota</taxon>
        <taxon>Metazoa</taxon>
        <taxon>Cnidaria</taxon>
        <taxon>Anthozoa</taxon>
        <taxon>Hexacorallia</taxon>
        <taxon>Actiniaria</taxon>
        <taxon>Aiptasiidae</taxon>
        <taxon>Exaiptasia</taxon>
    </lineage>
</organism>
<feature type="compositionally biased region" description="Basic residues" evidence="1">
    <location>
        <begin position="964"/>
        <end position="979"/>
    </location>
</feature>
<feature type="compositionally biased region" description="Basic and acidic residues" evidence="1">
    <location>
        <begin position="420"/>
        <end position="431"/>
    </location>
</feature>